<feature type="transmembrane region" description="Helical" evidence="1">
    <location>
        <begin position="51"/>
        <end position="69"/>
    </location>
</feature>
<organism evidence="2 3">
    <name type="scientific">Chondromyces crocatus</name>
    <dbReference type="NCBI Taxonomy" id="52"/>
    <lineage>
        <taxon>Bacteria</taxon>
        <taxon>Pseudomonadati</taxon>
        <taxon>Myxococcota</taxon>
        <taxon>Polyangia</taxon>
        <taxon>Polyangiales</taxon>
        <taxon>Polyangiaceae</taxon>
        <taxon>Chondromyces</taxon>
    </lineage>
</organism>
<evidence type="ECO:0000313" key="2">
    <source>
        <dbReference type="EMBL" id="AKT43013.1"/>
    </source>
</evidence>
<feature type="transmembrane region" description="Helical" evidence="1">
    <location>
        <begin position="6"/>
        <end position="30"/>
    </location>
</feature>
<name>A0A0K1EQW2_CHOCO</name>
<dbReference type="STRING" id="52.CMC5_072400"/>
<reference evidence="2 3" key="1">
    <citation type="submission" date="2015-07" db="EMBL/GenBank/DDBJ databases">
        <title>Genome analysis of myxobacterium Chondromyces crocatus Cm c5 reveals a high potential for natural compound synthesis and the genetic basis for the loss of fruiting body formation.</title>
        <authorList>
            <person name="Zaburannyi N."/>
            <person name="Bunk B."/>
            <person name="Maier J."/>
            <person name="Overmann J."/>
            <person name="Mueller R."/>
        </authorList>
    </citation>
    <scope>NUCLEOTIDE SEQUENCE [LARGE SCALE GENOMIC DNA]</scope>
    <source>
        <strain evidence="2 3">Cm c5</strain>
    </source>
</reference>
<sequence length="140" mass="14898">MLDHKLLLIWLHVVGNITWVGAILAVAAVLTGAAGDAKLRGELGLRIYQHLAVPAFVLSFVCGATRLAMDTSYYFVQTHWMHAKLPAALVVIGLHHVLGARAKKMARGEVQEAGPAAKIAAVLALTAALAAFFAIVKLPR</sequence>
<feature type="transmembrane region" description="Helical" evidence="1">
    <location>
        <begin position="119"/>
        <end position="136"/>
    </location>
</feature>
<accession>A0A0K1EQW2</accession>
<dbReference type="InterPro" id="IPR005265">
    <property type="entry name" value="HemJ-like"/>
</dbReference>
<dbReference type="RefSeq" id="WP_050434550.1">
    <property type="nucleotide sequence ID" value="NZ_CP012159.1"/>
</dbReference>
<evidence type="ECO:0000313" key="3">
    <source>
        <dbReference type="Proteomes" id="UP000067626"/>
    </source>
</evidence>
<proteinExistence type="predicted"/>
<dbReference type="Proteomes" id="UP000067626">
    <property type="component" value="Chromosome"/>
</dbReference>
<dbReference type="EMBL" id="CP012159">
    <property type="protein sequence ID" value="AKT43013.1"/>
    <property type="molecule type" value="Genomic_DNA"/>
</dbReference>
<protein>
    <submittedName>
        <fullName evidence="2">Uncharacterized protein</fullName>
    </submittedName>
</protein>
<gene>
    <name evidence="2" type="ORF">CMC5_072400</name>
</gene>
<keyword evidence="1" id="KW-1133">Transmembrane helix</keyword>
<evidence type="ECO:0000256" key="1">
    <source>
        <dbReference type="SAM" id="Phobius"/>
    </source>
</evidence>
<dbReference type="KEGG" id="ccro:CMC5_072400"/>
<keyword evidence="1" id="KW-0472">Membrane</keyword>
<dbReference type="Pfam" id="PF03653">
    <property type="entry name" value="UPF0093"/>
    <property type="match status" value="1"/>
</dbReference>
<keyword evidence="1" id="KW-0812">Transmembrane</keyword>
<dbReference type="AlphaFoldDB" id="A0A0K1EQW2"/>
<keyword evidence="3" id="KW-1185">Reference proteome</keyword>
<feature type="transmembrane region" description="Helical" evidence="1">
    <location>
        <begin position="81"/>
        <end position="98"/>
    </location>
</feature>
<dbReference type="GO" id="GO:0006782">
    <property type="term" value="P:protoporphyrinogen IX biosynthetic process"/>
    <property type="evidence" value="ECO:0007669"/>
    <property type="project" value="UniProtKB-UniPathway"/>
</dbReference>
<dbReference type="UniPathway" id="UPA00251">
    <property type="reaction ID" value="UER00324"/>
</dbReference>